<proteinExistence type="predicted"/>
<dbReference type="GO" id="GO:0000439">
    <property type="term" value="C:transcription factor TFIIH core complex"/>
    <property type="evidence" value="ECO:0007669"/>
    <property type="project" value="InterPro"/>
</dbReference>
<sequence length="79" mass="9052">SSYPITTTYLYTKVTRLRDAMSQIYPKLQEIKESVQSDFRHQVSLLVQPMLQALDAAFAHYDVDQQKRSAKSAGRPNGY</sequence>
<comment type="caution">
    <text evidence="1">The sequence shown here is derived from an EMBL/GenBank/DDBJ whole genome shotgun (WGS) entry which is preliminary data.</text>
</comment>
<dbReference type="GO" id="GO:0006289">
    <property type="term" value="P:nucleotide-excision repair"/>
    <property type="evidence" value="ECO:0007669"/>
    <property type="project" value="InterPro"/>
</dbReference>
<dbReference type="AlphaFoldDB" id="A0A699K1P8"/>
<evidence type="ECO:0000313" key="1">
    <source>
        <dbReference type="EMBL" id="GFA71426.1"/>
    </source>
</evidence>
<organism evidence="1">
    <name type="scientific">Tanacetum cinerariifolium</name>
    <name type="common">Dalmatian daisy</name>
    <name type="synonym">Chrysanthemum cinerariifolium</name>
    <dbReference type="NCBI Taxonomy" id="118510"/>
    <lineage>
        <taxon>Eukaryota</taxon>
        <taxon>Viridiplantae</taxon>
        <taxon>Streptophyta</taxon>
        <taxon>Embryophyta</taxon>
        <taxon>Tracheophyta</taxon>
        <taxon>Spermatophyta</taxon>
        <taxon>Magnoliopsida</taxon>
        <taxon>eudicotyledons</taxon>
        <taxon>Gunneridae</taxon>
        <taxon>Pentapetalae</taxon>
        <taxon>asterids</taxon>
        <taxon>campanulids</taxon>
        <taxon>Asterales</taxon>
        <taxon>Asteraceae</taxon>
        <taxon>Asteroideae</taxon>
        <taxon>Anthemideae</taxon>
        <taxon>Anthemidinae</taxon>
        <taxon>Tanacetum</taxon>
    </lineage>
</organism>
<feature type="non-terminal residue" evidence="1">
    <location>
        <position position="1"/>
    </location>
</feature>
<accession>A0A699K1P8</accession>
<protein>
    <submittedName>
        <fullName evidence="1">Probable RNA polymerase II transcription factor B subunit 1-1</fullName>
    </submittedName>
</protein>
<name>A0A699K1P8_TANCI</name>
<dbReference type="PANTHER" id="PTHR12856">
    <property type="entry name" value="TRANSCRIPTION INITIATION FACTOR IIH-RELATED"/>
    <property type="match status" value="1"/>
</dbReference>
<gene>
    <name evidence="1" type="ORF">Tci_643398</name>
</gene>
<dbReference type="GO" id="GO:0006351">
    <property type="term" value="P:DNA-templated transcription"/>
    <property type="evidence" value="ECO:0007669"/>
    <property type="project" value="InterPro"/>
</dbReference>
<dbReference type="EMBL" id="BKCJ010474004">
    <property type="protein sequence ID" value="GFA71426.1"/>
    <property type="molecule type" value="Genomic_DNA"/>
</dbReference>
<dbReference type="InterPro" id="IPR027079">
    <property type="entry name" value="Tfb1/GTF2H1"/>
</dbReference>
<reference evidence="1" key="1">
    <citation type="journal article" date="2019" name="Sci. Rep.">
        <title>Draft genome of Tanacetum cinerariifolium, the natural source of mosquito coil.</title>
        <authorList>
            <person name="Yamashiro T."/>
            <person name="Shiraishi A."/>
            <person name="Satake H."/>
            <person name="Nakayama K."/>
        </authorList>
    </citation>
    <scope>NUCLEOTIDE SEQUENCE</scope>
</reference>